<evidence type="ECO:0000256" key="2">
    <source>
        <dbReference type="SAM" id="SignalP"/>
    </source>
</evidence>
<dbReference type="InterPro" id="IPR029052">
    <property type="entry name" value="Metallo-depent_PP-like"/>
</dbReference>
<dbReference type="InterPro" id="IPR004843">
    <property type="entry name" value="Calcineurin-like_PHP"/>
</dbReference>
<feature type="domain" description="Calcineurin-like phosphoesterase" evidence="3">
    <location>
        <begin position="69"/>
        <end position="229"/>
    </location>
</feature>
<accession>A0A6J4L3P3</accession>
<evidence type="ECO:0000256" key="1">
    <source>
        <dbReference type="ARBA" id="ARBA00022729"/>
    </source>
</evidence>
<keyword evidence="1 2" id="KW-0732">Signal</keyword>
<dbReference type="SUPFAM" id="SSF56300">
    <property type="entry name" value="Metallo-dependent phosphatases"/>
    <property type="match status" value="1"/>
</dbReference>
<gene>
    <name evidence="4" type="ORF">AVDCRST_MAG46-865</name>
</gene>
<evidence type="ECO:0000259" key="3">
    <source>
        <dbReference type="Pfam" id="PF00149"/>
    </source>
</evidence>
<feature type="chain" id="PRO_5039006623" description="Calcineurin-like phosphoesterase domain-containing protein" evidence="2">
    <location>
        <begin position="25"/>
        <end position="309"/>
    </location>
</feature>
<dbReference type="InterPro" id="IPR039331">
    <property type="entry name" value="PAPs-like"/>
</dbReference>
<dbReference type="EMBL" id="CADCUD010000061">
    <property type="protein sequence ID" value="CAA9321681.1"/>
    <property type="molecule type" value="Genomic_DNA"/>
</dbReference>
<sequence length="309" mass="33915">MTNRSATRCAAFVLALTLVGACSGEPSTAPPAASESTASDIAAVERVRVPTLVAAGDISPDRLAGQQATSDLVLELNPTRVLVLGDQQYDNGTLEEYRAYYDPTWGRFKRRTRPTPGNHEYNTAGAAGYFSYFGARAQPQGSSYYSFDLAGWHVVSLNSNIDNSAGSVQDQWLRQDLRATSQRCVLAFWHHPRFSSGREYGNDPGMAPFWRPLYRHRADLVLNGHLHAYERFAPQTPAGEASPEGIREFVVGTGGASHYPFGDPAAYSQKRITGAFGVLRLILRPQAYLWRFIDTSGNVLDSGGPRRCH</sequence>
<reference evidence="4" key="1">
    <citation type="submission" date="2020-02" db="EMBL/GenBank/DDBJ databases">
        <authorList>
            <person name="Meier V. D."/>
        </authorList>
    </citation>
    <scope>NUCLEOTIDE SEQUENCE</scope>
    <source>
        <strain evidence="4">AVDCRST_MAG46</strain>
    </source>
</reference>
<dbReference type="PANTHER" id="PTHR22953:SF153">
    <property type="entry name" value="PURPLE ACID PHOSPHATASE"/>
    <property type="match status" value="1"/>
</dbReference>
<evidence type="ECO:0000313" key="4">
    <source>
        <dbReference type="EMBL" id="CAA9321681.1"/>
    </source>
</evidence>
<proteinExistence type="predicted"/>
<name>A0A6J4L3P3_9ACTN</name>
<dbReference type="PANTHER" id="PTHR22953">
    <property type="entry name" value="ACID PHOSPHATASE RELATED"/>
    <property type="match status" value="1"/>
</dbReference>
<dbReference type="Pfam" id="PF00149">
    <property type="entry name" value="Metallophos"/>
    <property type="match status" value="1"/>
</dbReference>
<dbReference type="Gene3D" id="3.60.21.10">
    <property type="match status" value="1"/>
</dbReference>
<organism evidence="4">
    <name type="scientific">uncultured Nocardioidaceae bacterium</name>
    <dbReference type="NCBI Taxonomy" id="253824"/>
    <lineage>
        <taxon>Bacteria</taxon>
        <taxon>Bacillati</taxon>
        <taxon>Actinomycetota</taxon>
        <taxon>Actinomycetes</taxon>
        <taxon>Propionibacteriales</taxon>
        <taxon>Nocardioidaceae</taxon>
        <taxon>environmental samples</taxon>
    </lineage>
</organism>
<feature type="signal peptide" evidence="2">
    <location>
        <begin position="1"/>
        <end position="24"/>
    </location>
</feature>
<protein>
    <recommendedName>
        <fullName evidence="3">Calcineurin-like phosphoesterase domain-containing protein</fullName>
    </recommendedName>
</protein>
<dbReference type="AlphaFoldDB" id="A0A6J4L3P3"/>
<dbReference type="PROSITE" id="PS51257">
    <property type="entry name" value="PROKAR_LIPOPROTEIN"/>
    <property type="match status" value="1"/>
</dbReference>
<dbReference type="GO" id="GO:0003993">
    <property type="term" value="F:acid phosphatase activity"/>
    <property type="evidence" value="ECO:0007669"/>
    <property type="project" value="InterPro"/>
</dbReference>